<proteinExistence type="predicted"/>
<sequence>MECNIAHTQCTIALVRRPCQELTGWTELCQSHYDNEYNTYAHEVVWKKIGGVWRRSLGGGLNLCRDRWGILSLLYWLQLTSDLTIMVWLMTYAALFHYSAASPDASIKTQQGGMYLPVISYIWKDPKDGFWLPTLRLLDGRVVAIGAHGSSDSPPRGTEVKGCQVAITTAEAGTQTSVTTKSVTCQTSAGDDEEQHQPVSLEELVSQTSPSGHSMREETGPPQQSDGLLAEVMSIILPQHSPPPSPLPPILSPLHSPVDTIAHGKQRTPAADGSPSPPVLQREPESSPLLMHPDFIDEFEVLDVWSPPPVPRSPYYSDYLEDEVLSLCVYDTDLVFL</sequence>
<dbReference type="Proteomes" id="UP001434883">
    <property type="component" value="Unassembled WGS sequence"/>
</dbReference>
<dbReference type="EMBL" id="JAHRIN010050907">
    <property type="protein sequence ID" value="MEQ2209008.1"/>
    <property type="molecule type" value="Genomic_DNA"/>
</dbReference>
<name>A0ABV0RN47_9TELE</name>
<evidence type="ECO:0000313" key="3">
    <source>
        <dbReference type="Proteomes" id="UP001434883"/>
    </source>
</evidence>
<accession>A0ABV0RN47</accession>
<evidence type="ECO:0000313" key="2">
    <source>
        <dbReference type="EMBL" id="MEQ2209008.1"/>
    </source>
</evidence>
<comment type="caution">
    <text evidence="2">The sequence shown here is derived from an EMBL/GenBank/DDBJ whole genome shotgun (WGS) entry which is preliminary data.</text>
</comment>
<evidence type="ECO:0000256" key="1">
    <source>
        <dbReference type="SAM" id="MobiDB-lite"/>
    </source>
</evidence>
<reference evidence="2 3" key="1">
    <citation type="submission" date="2021-06" db="EMBL/GenBank/DDBJ databases">
        <authorList>
            <person name="Palmer J.M."/>
        </authorList>
    </citation>
    <scope>NUCLEOTIDE SEQUENCE [LARGE SCALE GENOMIC DNA]</scope>
    <source>
        <strain evidence="2 3">XC_2019</strain>
        <tissue evidence="2">Muscle</tissue>
    </source>
</reference>
<feature type="region of interest" description="Disordered" evidence="1">
    <location>
        <begin position="176"/>
        <end position="225"/>
    </location>
</feature>
<gene>
    <name evidence="2" type="ORF">XENOCAPTIV_022266</name>
</gene>
<protein>
    <submittedName>
        <fullName evidence="2">Uncharacterized protein</fullName>
    </submittedName>
</protein>
<keyword evidence="3" id="KW-1185">Reference proteome</keyword>
<organism evidence="2 3">
    <name type="scientific">Xenoophorus captivus</name>
    <dbReference type="NCBI Taxonomy" id="1517983"/>
    <lineage>
        <taxon>Eukaryota</taxon>
        <taxon>Metazoa</taxon>
        <taxon>Chordata</taxon>
        <taxon>Craniata</taxon>
        <taxon>Vertebrata</taxon>
        <taxon>Euteleostomi</taxon>
        <taxon>Actinopterygii</taxon>
        <taxon>Neopterygii</taxon>
        <taxon>Teleostei</taxon>
        <taxon>Neoteleostei</taxon>
        <taxon>Acanthomorphata</taxon>
        <taxon>Ovalentaria</taxon>
        <taxon>Atherinomorphae</taxon>
        <taxon>Cyprinodontiformes</taxon>
        <taxon>Goodeidae</taxon>
        <taxon>Xenoophorus</taxon>
    </lineage>
</organism>
<feature type="compositionally biased region" description="Polar residues" evidence="1">
    <location>
        <begin position="176"/>
        <end position="189"/>
    </location>
</feature>
<feature type="region of interest" description="Disordered" evidence="1">
    <location>
        <begin position="264"/>
        <end position="284"/>
    </location>
</feature>